<proteinExistence type="predicted"/>
<organism evidence="2 3">
    <name type="scientific">candidate division WOR-1 bacterium RIFOXYC2_FULL_41_25</name>
    <dbReference type="NCBI Taxonomy" id="1802586"/>
    <lineage>
        <taxon>Bacteria</taxon>
        <taxon>Bacillati</taxon>
        <taxon>Saganbacteria</taxon>
    </lineage>
</organism>
<dbReference type="AlphaFoldDB" id="A0A1F4TL74"/>
<feature type="domain" description="KilA-N DNA-binding" evidence="1">
    <location>
        <begin position="8"/>
        <end position="98"/>
    </location>
</feature>
<dbReference type="InterPro" id="IPR018873">
    <property type="entry name" value="KilA-N_DNA-bd_domain"/>
</dbReference>
<evidence type="ECO:0000313" key="2">
    <source>
        <dbReference type="EMBL" id="OGC33444.1"/>
    </source>
</evidence>
<name>A0A1F4TL74_UNCSA</name>
<gene>
    <name evidence="2" type="ORF">A2462_06590</name>
</gene>
<comment type="caution">
    <text evidence="2">The sequence shown here is derived from an EMBL/GenBank/DDBJ whole genome shotgun (WGS) entry which is preliminary data.</text>
</comment>
<dbReference type="Proteomes" id="UP000177309">
    <property type="component" value="Unassembled WGS sequence"/>
</dbReference>
<sequence length="171" mass="19969">MPVERIENKIFLIRGHKVMLDRDLAELYQVLTKNLNKAVKRNASRFPEDFMFQLTKEEYDSLRFQIGTIEPKAGGKGKYSKYLPFVFTEQGVAMLSSVLRSERAVQVNIAIMRAFVKLNRILTSHVEVSRKLKELEQKTIKNEKDIQGVFEAIRRIIIQKEKPKRRIGFNV</sequence>
<evidence type="ECO:0000313" key="3">
    <source>
        <dbReference type="Proteomes" id="UP000177309"/>
    </source>
</evidence>
<dbReference type="EMBL" id="MEUI01000035">
    <property type="protein sequence ID" value="OGC33444.1"/>
    <property type="molecule type" value="Genomic_DNA"/>
</dbReference>
<accession>A0A1F4TL74</accession>
<protein>
    <recommendedName>
        <fullName evidence="1">KilA-N DNA-binding domain-containing protein</fullName>
    </recommendedName>
</protein>
<reference evidence="2 3" key="1">
    <citation type="journal article" date="2016" name="Nat. Commun.">
        <title>Thousands of microbial genomes shed light on interconnected biogeochemical processes in an aquifer system.</title>
        <authorList>
            <person name="Anantharaman K."/>
            <person name="Brown C.T."/>
            <person name="Hug L.A."/>
            <person name="Sharon I."/>
            <person name="Castelle C.J."/>
            <person name="Probst A.J."/>
            <person name="Thomas B.C."/>
            <person name="Singh A."/>
            <person name="Wilkins M.J."/>
            <person name="Karaoz U."/>
            <person name="Brodie E.L."/>
            <person name="Williams K.H."/>
            <person name="Hubbard S.S."/>
            <person name="Banfield J.F."/>
        </authorList>
    </citation>
    <scope>NUCLEOTIDE SEQUENCE [LARGE SCALE GENOMIC DNA]</scope>
</reference>
<evidence type="ECO:0000259" key="1">
    <source>
        <dbReference type="Pfam" id="PF10543"/>
    </source>
</evidence>
<dbReference type="Pfam" id="PF10543">
    <property type="entry name" value="ORF6N"/>
    <property type="match status" value="1"/>
</dbReference>